<evidence type="ECO:0000313" key="2">
    <source>
        <dbReference type="EMBL" id="KAF5346574.1"/>
    </source>
</evidence>
<organism evidence="2 3">
    <name type="scientific">Tetrapyrgos nigripes</name>
    <dbReference type="NCBI Taxonomy" id="182062"/>
    <lineage>
        <taxon>Eukaryota</taxon>
        <taxon>Fungi</taxon>
        <taxon>Dikarya</taxon>
        <taxon>Basidiomycota</taxon>
        <taxon>Agaricomycotina</taxon>
        <taxon>Agaricomycetes</taxon>
        <taxon>Agaricomycetidae</taxon>
        <taxon>Agaricales</taxon>
        <taxon>Marasmiineae</taxon>
        <taxon>Marasmiaceae</taxon>
        <taxon>Tetrapyrgos</taxon>
    </lineage>
</organism>
<sequence length="468" mass="49238">MGRPSLKLQRRPLVLEDCYEEVNELVGKDENGDTDKQTTDDTKDFPCQLPFYGLYFGEDDDEEGISSTGSQIFDCDSRVVQELPRRIVPTFSSPGRSFNHSQAPSPDPQLSSPSPSLESFIFSSSTSSLSPSFPLLALESNDHPGCTSGRLPSNPLRHYWHLRSPAYRRAVTNIDTDIDVYANRDGDGNNASSDEGDASFNVPSSLGISYTTPTTPSVPTAPISPDAVVPKLGGVEATGTGDEENEVGGSSTLPAPTSVHISNSPSPTVSGNVFASRSQDGHLYDCGEGGGSGSSSEALAPAFATVTSTSISPSTSANIHTHVAADSTVQTDVSSNATINNAIISNTIPTPTISTANAITTADSATESSKLNGDDGDAVDDKEGHVVDGEDGQVEAGEDVQWLGQEYESNDKYSSSRLREFGATSSTFTRMSTSTSTFAAESASIPQPGSIGTTRTHHDDSLTLKDDS</sequence>
<dbReference type="EMBL" id="JAACJM010000101">
    <property type="protein sequence ID" value="KAF5346574.1"/>
    <property type="molecule type" value="Genomic_DNA"/>
</dbReference>
<proteinExistence type="predicted"/>
<feature type="compositionally biased region" description="Polar residues" evidence="1">
    <location>
        <begin position="90"/>
        <end position="100"/>
    </location>
</feature>
<feature type="region of interest" description="Disordered" evidence="1">
    <location>
        <begin position="25"/>
        <end position="44"/>
    </location>
</feature>
<feature type="compositionally biased region" description="Basic and acidic residues" evidence="1">
    <location>
        <begin position="26"/>
        <end position="44"/>
    </location>
</feature>
<protein>
    <submittedName>
        <fullName evidence="2">Uncharacterized protein</fullName>
    </submittedName>
</protein>
<dbReference type="Proteomes" id="UP000559256">
    <property type="component" value="Unassembled WGS sequence"/>
</dbReference>
<feature type="compositionally biased region" description="Basic and acidic residues" evidence="1">
    <location>
        <begin position="456"/>
        <end position="468"/>
    </location>
</feature>
<feature type="region of interest" description="Disordered" evidence="1">
    <location>
        <begin position="212"/>
        <end position="275"/>
    </location>
</feature>
<feature type="compositionally biased region" description="Low complexity" evidence="1">
    <location>
        <begin position="424"/>
        <end position="444"/>
    </location>
</feature>
<feature type="compositionally biased region" description="Low complexity" evidence="1">
    <location>
        <begin position="101"/>
        <end position="117"/>
    </location>
</feature>
<dbReference type="AlphaFoldDB" id="A0A8H5FRL1"/>
<feature type="compositionally biased region" description="Polar residues" evidence="1">
    <location>
        <begin position="248"/>
        <end position="275"/>
    </location>
</feature>
<gene>
    <name evidence="2" type="ORF">D9758_013476</name>
</gene>
<reference evidence="2 3" key="1">
    <citation type="journal article" date="2020" name="ISME J.">
        <title>Uncovering the hidden diversity of litter-decomposition mechanisms in mushroom-forming fungi.</title>
        <authorList>
            <person name="Floudas D."/>
            <person name="Bentzer J."/>
            <person name="Ahren D."/>
            <person name="Johansson T."/>
            <person name="Persson P."/>
            <person name="Tunlid A."/>
        </authorList>
    </citation>
    <scope>NUCLEOTIDE SEQUENCE [LARGE SCALE GENOMIC DNA]</scope>
    <source>
        <strain evidence="2 3">CBS 291.85</strain>
    </source>
</reference>
<comment type="caution">
    <text evidence="2">The sequence shown here is derived from an EMBL/GenBank/DDBJ whole genome shotgun (WGS) entry which is preliminary data.</text>
</comment>
<feature type="compositionally biased region" description="Polar residues" evidence="1">
    <location>
        <begin position="445"/>
        <end position="454"/>
    </location>
</feature>
<keyword evidence="3" id="KW-1185">Reference proteome</keyword>
<evidence type="ECO:0000256" key="1">
    <source>
        <dbReference type="SAM" id="MobiDB-lite"/>
    </source>
</evidence>
<name>A0A8H5FRL1_9AGAR</name>
<feature type="compositionally biased region" description="Low complexity" evidence="1">
    <location>
        <begin position="212"/>
        <end position="225"/>
    </location>
</feature>
<evidence type="ECO:0000313" key="3">
    <source>
        <dbReference type="Proteomes" id="UP000559256"/>
    </source>
</evidence>
<accession>A0A8H5FRL1</accession>
<feature type="region of interest" description="Disordered" evidence="1">
    <location>
        <begin position="423"/>
        <end position="468"/>
    </location>
</feature>
<feature type="region of interest" description="Disordered" evidence="1">
    <location>
        <begin position="90"/>
        <end position="117"/>
    </location>
</feature>